<dbReference type="AlphaFoldDB" id="A0AAW1WK31"/>
<evidence type="ECO:0000256" key="1">
    <source>
        <dbReference type="SAM" id="Phobius"/>
    </source>
</evidence>
<keyword evidence="3" id="KW-1185">Reference proteome</keyword>
<reference evidence="2 3" key="1">
    <citation type="journal article" date="2023" name="G3 (Bethesda)">
        <title>A chromosome-length genome assembly and annotation of blackberry (Rubus argutus, cv. 'Hillquist').</title>
        <authorList>
            <person name="Bruna T."/>
            <person name="Aryal R."/>
            <person name="Dudchenko O."/>
            <person name="Sargent D.J."/>
            <person name="Mead D."/>
            <person name="Buti M."/>
            <person name="Cavallini A."/>
            <person name="Hytonen T."/>
            <person name="Andres J."/>
            <person name="Pham M."/>
            <person name="Weisz D."/>
            <person name="Mascagni F."/>
            <person name="Usai G."/>
            <person name="Natali L."/>
            <person name="Bassil N."/>
            <person name="Fernandez G.E."/>
            <person name="Lomsadze A."/>
            <person name="Armour M."/>
            <person name="Olukolu B."/>
            <person name="Poorten T."/>
            <person name="Britton C."/>
            <person name="Davik J."/>
            <person name="Ashrafi H."/>
            <person name="Aiden E.L."/>
            <person name="Borodovsky M."/>
            <person name="Worthington M."/>
        </authorList>
    </citation>
    <scope>NUCLEOTIDE SEQUENCE [LARGE SCALE GENOMIC DNA]</scope>
    <source>
        <strain evidence="2">PI 553951</strain>
    </source>
</reference>
<evidence type="ECO:0008006" key="4">
    <source>
        <dbReference type="Google" id="ProtNLM"/>
    </source>
</evidence>
<evidence type="ECO:0000313" key="3">
    <source>
        <dbReference type="Proteomes" id="UP001457282"/>
    </source>
</evidence>
<name>A0AAW1WK31_RUBAR</name>
<organism evidence="2 3">
    <name type="scientific">Rubus argutus</name>
    <name type="common">Southern blackberry</name>
    <dbReference type="NCBI Taxonomy" id="59490"/>
    <lineage>
        <taxon>Eukaryota</taxon>
        <taxon>Viridiplantae</taxon>
        <taxon>Streptophyta</taxon>
        <taxon>Embryophyta</taxon>
        <taxon>Tracheophyta</taxon>
        <taxon>Spermatophyta</taxon>
        <taxon>Magnoliopsida</taxon>
        <taxon>eudicotyledons</taxon>
        <taxon>Gunneridae</taxon>
        <taxon>Pentapetalae</taxon>
        <taxon>rosids</taxon>
        <taxon>fabids</taxon>
        <taxon>Rosales</taxon>
        <taxon>Rosaceae</taxon>
        <taxon>Rosoideae</taxon>
        <taxon>Rosoideae incertae sedis</taxon>
        <taxon>Rubus</taxon>
    </lineage>
</organism>
<dbReference type="PANTHER" id="PTHR46666:SF10">
    <property type="entry name" value="RIBOSOMAL PROTEIN L18AE FAMILY"/>
    <property type="match status" value="1"/>
</dbReference>
<dbReference type="EMBL" id="JBEDUW010000006">
    <property type="protein sequence ID" value="KAK9923687.1"/>
    <property type="molecule type" value="Genomic_DNA"/>
</dbReference>
<sequence length="146" mass="16135">MSCASWPLKSPILLAVGNDEQYEFTFEAERGAEGLSLEHMDQRLSTDAVNDRNGNYVRIGGPEDPELGMFDKPLPYCGCGIGWFSLLLGFVFPVMWYYAAFLYFWKYYDKDPRERSGLGASAVAASVCTVGVLVAVIVIVLQSSLS</sequence>
<proteinExistence type="predicted"/>
<dbReference type="PANTHER" id="PTHR46666">
    <property type="entry name" value="60S RIBOSOMAL L18A-LIKE PROTEIN"/>
    <property type="match status" value="1"/>
</dbReference>
<accession>A0AAW1WK31</accession>
<keyword evidence="1" id="KW-0812">Transmembrane</keyword>
<protein>
    <recommendedName>
        <fullName evidence="4">60S ribosomal protein L18a-like protein</fullName>
    </recommendedName>
</protein>
<evidence type="ECO:0000313" key="2">
    <source>
        <dbReference type="EMBL" id="KAK9923687.1"/>
    </source>
</evidence>
<dbReference type="Proteomes" id="UP001457282">
    <property type="component" value="Unassembled WGS sequence"/>
</dbReference>
<keyword evidence="1" id="KW-1133">Transmembrane helix</keyword>
<feature type="transmembrane region" description="Helical" evidence="1">
    <location>
        <begin position="117"/>
        <end position="141"/>
    </location>
</feature>
<gene>
    <name evidence="2" type="ORF">M0R45_032093</name>
</gene>
<feature type="transmembrane region" description="Helical" evidence="1">
    <location>
        <begin position="81"/>
        <end position="105"/>
    </location>
</feature>
<keyword evidence="1" id="KW-0472">Membrane</keyword>
<comment type="caution">
    <text evidence="2">The sequence shown here is derived from an EMBL/GenBank/DDBJ whole genome shotgun (WGS) entry which is preliminary data.</text>
</comment>